<dbReference type="EMBL" id="FLUP01000002">
    <property type="protein sequence ID" value="SBW12163.1"/>
    <property type="molecule type" value="Genomic_DNA"/>
</dbReference>
<sequence length="152" mass="17333">MNASTVRDERLQMLGPQHAAAMYEIERQCFPLPWSEEQCAAAFGQKAFSALGMFRHEALIGYISVYHTLDELEILNLAVLPDERRRGHGRRILGVVLRLARKMAINKILLEVRVGNRPAICLYESCGFKREGVRKKYYTDTGEDALIYLCSI</sequence>
<comment type="function">
    <text evidence="5">Acetylates the N-terminal alanine of ribosomal protein bS18.</text>
</comment>
<evidence type="ECO:0000256" key="1">
    <source>
        <dbReference type="ARBA" id="ARBA00005395"/>
    </source>
</evidence>
<dbReference type="GO" id="GO:0008999">
    <property type="term" value="F:protein-N-terminal-alanine acetyltransferase activity"/>
    <property type="evidence" value="ECO:0007669"/>
    <property type="project" value="UniProtKB-EC"/>
</dbReference>
<keyword evidence="3 7" id="KW-0808">Transferase</keyword>
<dbReference type="NCBIfam" id="TIGR01575">
    <property type="entry name" value="rimI"/>
    <property type="match status" value="1"/>
</dbReference>
<name>A0A212KKC2_9BACT</name>
<dbReference type="CDD" id="cd04301">
    <property type="entry name" value="NAT_SF"/>
    <property type="match status" value="1"/>
</dbReference>
<reference evidence="7" key="1">
    <citation type="submission" date="2016-04" db="EMBL/GenBank/DDBJ databases">
        <authorList>
            <person name="Evans L.H."/>
            <person name="Alamgir A."/>
            <person name="Owens N."/>
            <person name="Weber N.D."/>
            <person name="Virtaneva K."/>
            <person name="Barbian K."/>
            <person name="Babar A."/>
            <person name="Rosenke K."/>
        </authorList>
    </citation>
    <scope>NUCLEOTIDE SEQUENCE</scope>
    <source>
        <strain evidence="7">92-2</strain>
    </source>
</reference>
<dbReference type="Pfam" id="PF00583">
    <property type="entry name" value="Acetyltransf_1"/>
    <property type="match status" value="1"/>
</dbReference>
<dbReference type="AlphaFoldDB" id="A0A212KKC2"/>
<dbReference type="RefSeq" id="WP_225529810.1">
    <property type="nucleotide sequence ID" value="NZ_CABSIF010000002.1"/>
</dbReference>
<dbReference type="PROSITE" id="PS51186">
    <property type="entry name" value="GNAT"/>
    <property type="match status" value="1"/>
</dbReference>
<dbReference type="InterPro" id="IPR016181">
    <property type="entry name" value="Acyl_CoA_acyltransferase"/>
</dbReference>
<proteinExistence type="inferred from homology"/>
<keyword evidence="4" id="KW-0012">Acyltransferase</keyword>
<gene>
    <name evidence="7" type="ORF">KM92DES2_20358</name>
</gene>
<comment type="similarity">
    <text evidence="1 5">Belongs to the acetyltransferase family. RimI subfamily.</text>
</comment>
<dbReference type="PANTHER" id="PTHR43420">
    <property type="entry name" value="ACETYLTRANSFERASE"/>
    <property type="match status" value="1"/>
</dbReference>
<dbReference type="EC" id="2.3.1.266" evidence="5"/>
<evidence type="ECO:0000256" key="2">
    <source>
        <dbReference type="ARBA" id="ARBA00022490"/>
    </source>
</evidence>
<evidence type="ECO:0000313" key="7">
    <source>
        <dbReference type="EMBL" id="SBW12163.1"/>
    </source>
</evidence>
<feature type="domain" description="N-acetyltransferase" evidence="6">
    <location>
        <begin position="9"/>
        <end position="152"/>
    </location>
</feature>
<organism evidence="7">
    <name type="scientific">uncultured Desulfovibrio sp</name>
    <dbReference type="NCBI Taxonomy" id="167968"/>
    <lineage>
        <taxon>Bacteria</taxon>
        <taxon>Pseudomonadati</taxon>
        <taxon>Thermodesulfobacteriota</taxon>
        <taxon>Desulfovibrionia</taxon>
        <taxon>Desulfovibrionales</taxon>
        <taxon>Desulfovibrionaceae</taxon>
        <taxon>Desulfovibrio</taxon>
        <taxon>environmental samples</taxon>
    </lineage>
</organism>
<evidence type="ECO:0000256" key="5">
    <source>
        <dbReference type="RuleBase" id="RU363094"/>
    </source>
</evidence>
<accession>A0A212KKC2</accession>
<keyword evidence="2 5" id="KW-0963">Cytoplasm</keyword>
<comment type="catalytic activity">
    <reaction evidence="5">
        <text>N-terminal L-alanyl-[ribosomal protein bS18] + acetyl-CoA = N-terminal N(alpha)-acetyl-L-alanyl-[ribosomal protein bS18] + CoA + H(+)</text>
        <dbReference type="Rhea" id="RHEA:43756"/>
        <dbReference type="Rhea" id="RHEA-COMP:10676"/>
        <dbReference type="Rhea" id="RHEA-COMP:10677"/>
        <dbReference type="ChEBI" id="CHEBI:15378"/>
        <dbReference type="ChEBI" id="CHEBI:57287"/>
        <dbReference type="ChEBI" id="CHEBI:57288"/>
        <dbReference type="ChEBI" id="CHEBI:64718"/>
        <dbReference type="ChEBI" id="CHEBI:83683"/>
        <dbReference type="EC" id="2.3.1.266"/>
    </reaction>
</comment>
<evidence type="ECO:0000256" key="3">
    <source>
        <dbReference type="ARBA" id="ARBA00022679"/>
    </source>
</evidence>
<evidence type="ECO:0000256" key="4">
    <source>
        <dbReference type="ARBA" id="ARBA00023315"/>
    </source>
</evidence>
<dbReference type="InterPro" id="IPR050680">
    <property type="entry name" value="YpeA/RimI_acetyltransf"/>
</dbReference>
<dbReference type="SUPFAM" id="SSF55729">
    <property type="entry name" value="Acyl-CoA N-acyltransferases (Nat)"/>
    <property type="match status" value="1"/>
</dbReference>
<dbReference type="Gene3D" id="3.40.630.30">
    <property type="match status" value="1"/>
</dbReference>
<dbReference type="GO" id="GO:0005737">
    <property type="term" value="C:cytoplasm"/>
    <property type="evidence" value="ECO:0007669"/>
    <property type="project" value="UniProtKB-SubCell"/>
</dbReference>
<evidence type="ECO:0000259" key="6">
    <source>
        <dbReference type="PROSITE" id="PS51186"/>
    </source>
</evidence>
<protein>
    <recommendedName>
        <fullName evidence="5">[Ribosomal protein bS18]-alanine N-acetyltransferase</fullName>
        <ecNumber evidence="5">2.3.1.266</ecNumber>
    </recommendedName>
</protein>
<dbReference type="InterPro" id="IPR000182">
    <property type="entry name" value="GNAT_dom"/>
</dbReference>
<dbReference type="InterPro" id="IPR006464">
    <property type="entry name" value="AcTrfase_RimI/Ard1"/>
</dbReference>
<dbReference type="PANTHER" id="PTHR43420:SF44">
    <property type="entry name" value="ACETYLTRANSFERASE YPEA"/>
    <property type="match status" value="1"/>
</dbReference>
<comment type="subcellular location">
    <subcellularLocation>
        <location evidence="5">Cytoplasm</location>
    </subcellularLocation>
</comment>